<dbReference type="Proteomes" id="UP000636505">
    <property type="component" value="Unassembled WGS sequence"/>
</dbReference>
<gene>
    <name evidence="1" type="ORF">IQ241_13940</name>
</gene>
<protein>
    <submittedName>
        <fullName evidence="1">Uncharacterized protein</fullName>
    </submittedName>
</protein>
<organism evidence="1 2">
    <name type="scientific">Vasconcelosia minhoensis LEGE 07310</name>
    <dbReference type="NCBI Taxonomy" id="915328"/>
    <lineage>
        <taxon>Bacteria</taxon>
        <taxon>Bacillati</taxon>
        <taxon>Cyanobacteriota</taxon>
        <taxon>Cyanophyceae</taxon>
        <taxon>Nodosilineales</taxon>
        <taxon>Cymatolegaceae</taxon>
        <taxon>Vasconcelosia</taxon>
        <taxon>Vasconcelosia minhoensis</taxon>
    </lineage>
</organism>
<comment type="caution">
    <text evidence="1">The sequence shown here is derived from an EMBL/GenBank/DDBJ whole genome shotgun (WGS) entry which is preliminary data.</text>
</comment>
<evidence type="ECO:0000313" key="2">
    <source>
        <dbReference type="Proteomes" id="UP000636505"/>
    </source>
</evidence>
<dbReference type="EMBL" id="JADEXG010000031">
    <property type="protein sequence ID" value="MBE9078382.1"/>
    <property type="molecule type" value="Genomic_DNA"/>
</dbReference>
<keyword evidence="2" id="KW-1185">Reference proteome</keyword>
<dbReference type="RefSeq" id="WP_228021705.1">
    <property type="nucleotide sequence ID" value="NZ_JADEXG010000031.1"/>
</dbReference>
<proteinExistence type="predicted"/>
<name>A0A8J7DC01_9CYAN</name>
<reference evidence="1" key="1">
    <citation type="submission" date="2020-10" db="EMBL/GenBank/DDBJ databases">
        <authorList>
            <person name="Castelo-Branco R."/>
            <person name="Eusebio N."/>
            <person name="Adriana R."/>
            <person name="Vieira A."/>
            <person name="Brugerolle De Fraissinette N."/>
            <person name="Rezende De Castro R."/>
            <person name="Schneider M.P."/>
            <person name="Vasconcelos V."/>
            <person name="Leao P.N."/>
        </authorList>
    </citation>
    <scope>NUCLEOTIDE SEQUENCE</scope>
    <source>
        <strain evidence="1">LEGE 07310</strain>
    </source>
</reference>
<evidence type="ECO:0000313" key="1">
    <source>
        <dbReference type="EMBL" id="MBE9078382.1"/>
    </source>
</evidence>
<accession>A0A8J7DC01</accession>
<dbReference type="AlphaFoldDB" id="A0A8J7DC01"/>
<sequence>MQPMPLSMPNIDAELSGLPLFQVLPAEPSTAIAFTPSFFSQDAQSLVTTPIIGQYFDQDLFGTVGEMLHTFVESGQVWALLAGTVFGYMVRSLTTY</sequence>